<evidence type="ECO:0000313" key="2">
    <source>
        <dbReference type="EMBL" id="SDQ04224.1"/>
    </source>
</evidence>
<feature type="transmembrane region" description="Helical" evidence="1">
    <location>
        <begin position="112"/>
        <end position="136"/>
    </location>
</feature>
<reference evidence="2 3" key="1">
    <citation type="submission" date="2016-10" db="EMBL/GenBank/DDBJ databases">
        <authorList>
            <person name="de Groot N.N."/>
        </authorList>
    </citation>
    <scope>NUCLEOTIDE SEQUENCE [LARGE SCALE GENOMIC DNA]</scope>
    <source>
        <strain evidence="2 3">CGMCC 1.10449</strain>
    </source>
</reference>
<dbReference type="InterPro" id="IPR019074">
    <property type="entry name" value="YabQ"/>
</dbReference>
<dbReference type="Pfam" id="PF09578">
    <property type="entry name" value="Spore_YabQ"/>
    <property type="match status" value="1"/>
</dbReference>
<keyword evidence="1" id="KW-1133">Transmembrane helix</keyword>
<keyword evidence="3" id="KW-1185">Reference proteome</keyword>
<evidence type="ECO:0000313" key="3">
    <source>
        <dbReference type="Proteomes" id="UP000199444"/>
    </source>
</evidence>
<evidence type="ECO:0000256" key="1">
    <source>
        <dbReference type="SAM" id="Phobius"/>
    </source>
</evidence>
<sequence length="199" mass="23816">MTLSVQFLTMLSMVLGGFYLGIINDTYRRFSIHWKQNKILSYFMEISFWLTQTMLLYYLLFRVNSGELRFYVFIACLLGFSVYQVTTAGAYKQLLEHIIRIGLKIYQFIEKLVQVLFITPIKFIVHLLIVSLLFIGNVLFTIIRYTFKLIYIPLSWVFQTLFRLLPKNIQNNLHKIAGFYSTIENIFKKWMKNILFKRR</sequence>
<feature type="transmembrane region" description="Helical" evidence="1">
    <location>
        <begin position="70"/>
        <end position="91"/>
    </location>
</feature>
<protein>
    <submittedName>
        <fullName evidence="2">Spore cortex biosynthesis protein YabQ</fullName>
    </submittedName>
</protein>
<gene>
    <name evidence="2" type="ORF">SAMN05216231_0020</name>
</gene>
<name>A0A1H0XMW0_9BACI</name>
<dbReference type="AlphaFoldDB" id="A0A1H0XMW0"/>
<feature type="transmembrane region" description="Helical" evidence="1">
    <location>
        <begin position="6"/>
        <end position="27"/>
    </location>
</feature>
<organism evidence="2 3">
    <name type="scientific">Virgibacillus salinus</name>
    <dbReference type="NCBI Taxonomy" id="553311"/>
    <lineage>
        <taxon>Bacteria</taxon>
        <taxon>Bacillati</taxon>
        <taxon>Bacillota</taxon>
        <taxon>Bacilli</taxon>
        <taxon>Bacillales</taxon>
        <taxon>Bacillaceae</taxon>
        <taxon>Virgibacillus</taxon>
    </lineage>
</organism>
<dbReference type="Proteomes" id="UP000199444">
    <property type="component" value="Unassembled WGS sequence"/>
</dbReference>
<dbReference type="STRING" id="553311.SAMN05216231_0020"/>
<keyword evidence="1" id="KW-0812">Transmembrane</keyword>
<dbReference type="NCBIfam" id="TIGR02893">
    <property type="entry name" value="spore_yabQ"/>
    <property type="match status" value="1"/>
</dbReference>
<keyword evidence="1" id="KW-0472">Membrane</keyword>
<proteinExistence type="predicted"/>
<accession>A0A1H0XMW0</accession>
<dbReference type="EMBL" id="FNKD01000001">
    <property type="protein sequence ID" value="SDQ04224.1"/>
    <property type="molecule type" value="Genomic_DNA"/>
</dbReference>
<feature type="transmembrane region" description="Helical" evidence="1">
    <location>
        <begin position="39"/>
        <end position="58"/>
    </location>
</feature>
<dbReference type="RefSeq" id="WP_092490938.1">
    <property type="nucleotide sequence ID" value="NZ_FNKD01000001.1"/>
</dbReference>